<proteinExistence type="predicted"/>
<organism evidence="1 2">
    <name type="scientific">Caerostris extrusa</name>
    <name type="common">Bark spider</name>
    <name type="synonym">Caerostris bankana</name>
    <dbReference type="NCBI Taxonomy" id="172846"/>
    <lineage>
        <taxon>Eukaryota</taxon>
        <taxon>Metazoa</taxon>
        <taxon>Ecdysozoa</taxon>
        <taxon>Arthropoda</taxon>
        <taxon>Chelicerata</taxon>
        <taxon>Arachnida</taxon>
        <taxon>Araneae</taxon>
        <taxon>Araneomorphae</taxon>
        <taxon>Entelegynae</taxon>
        <taxon>Araneoidea</taxon>
        <taxon>Araneidae</taxon>
        <taxon>Caerostris</taxon>
    </lineage>
</organism>
<sequence>MNTRDLALQRAEKHIKIRKIKCPYNTKPISTSSGEGRGGSYLPKTICKSLIRSEVHEKRSQITYSILHTLQQRQRADAMAYRRYFLQSPPPPNPLRRGMPERIRLPSPLSLPLRNYLRPVIRWDIVLLVIGCEPPPAPRMLAGRMTGCS</sequence>
<name>A0AAV4UIS6_CAEEX</name>
<dbReference type="EMBL" id="BPLR01012937">
    <property type="protein sequence ID" value="GIY57646.1"/>
    <property type="molecule type" value="Genomic_DNA"/>
</dbReference>
<gene>
    <name evidence="1" type="ORF">CEXT_699961</name>
</gene>
<evidence type="ECO:0000313" key="1">
    <source>
        <dbReference type="EMBL" id="GIY57646.1"/>
    </source>
</evidence>
<accession>A0AAV4UIS6</accession>
<evidence type="ECO:0000313" key="2">
    <source>
        <dbReference type="Proteomes" id="UP001054945"/>
    </source>
</evidence>
<dbReference type="AlphaFoldDB" id="A0AAV4UIS6"/>
<comment type="caution">
    <text evidence="1">The sequence shown here is derived from an EMBL/GenBank/DDBJ whole genome shotgun (WGS) entry which is preliminary data.</text>
</comment>
<protein>
    <recommendedName>
        <fullName evidence="3">Ribosomal protein S14</fullName>
    </recommendedName>
</protein>
<reference evidence="1 2" key="1">
    <citation type="submission" date="2021-06" db="EMBL/GenBank/DDBJ databases">
        <title>Caerostris extrusa draft genome.</title>
        <authorList>
            <person name="Kono N."/>
            <person name="Arakawa K."/>
        </authorList>
    </citation>
    <scope>NUCLEOTIDE SEQUENCE [LARGE SCALE GENOMIC DNA]</scope>
</reference>
<evidence type="ECO:0008006" key="3">
    <source>
        <dbReference type="Google" id="ProtNLM"/>
    </source>
</evidence>
<keyword evidence="2" id="KW-1185">Reference proteome</keyword>
<dbReference type="Proteomes" id="UP001054945">
    <property type="component" value="Unassembled WGS sequence"/>
</dbReference>